<dbReference type="Proteomes" id="UP000885317">
    <property type="component" value="Unassembled WGS sequence"/>
</dbReference>
<evidence type="ECO:0000256" key="3">
    <source>
        <dbReference type="SAM" id="SignalP"/>
    </source>
</evidence>
<dbReference type="EMBL" id="AAACVH010000129">
    <property type="protein sequence ID" value="EAA8668791.1"/>
    <property type="molecule type" value="Genomic_DNA"/>
</dbReference>
<evidence type="ECO:0000313" key="12">
    <source>
        <dbReference type="EMBL" id="SUF94101.1"/>
    </source>
</evidence>
<evidence type="ECO:0000313" key="7">
    <source>
        <dbReference type="EMBL" id="MIK95184.1"/>
    </source>
</evidence>
<dbReference type="Proteomes" id="UP000839610">
    <property type="component" value="Unassembled WGS sequence"/>
</dbReference>
<dbReference type="Proteomes" id="UP000839530">
    <property type="component" value="Unassembled WGS sequence"/>
</dbReference>
<dbReference type="Proteomes" id="UP000885283">
    <property type="component" value="Unassembled WGS sequence"/>
</dbReference>
<organism evidence="11">
    <name type="scientific">Salmonella enterica</name>
    <name type="common">Salmonella choleraesuis</name>
    <dbReference type="NCBI Taxonomy" id="28901"/>
    <lineage>
        <taxon>Bacteria</taxon>
        <taxon>Pseudomonadati</taxon>
        <taxon>Pseudomonadota</taxon>
        <taxon>Gammaproteobacteria</taxon>
        <taxon>Enterobacterales</taxon>
        <taxon>Enterobacteriaceae</taxon>
        <taxon>Salmonella</taxon>
    </lineage>
</organism>
<proteinExistence type="inferred from homology"/>
<dbReference type="Proteomes" id="UP000254463">
    <property type="component" value="Unassembled WGS sequence"/>
</dbReference>
<dbReference type="Pfam" id="PF10634">
    <property type="entry name" value="Iron_transport"/>
    <property type="match status" value="1"/>
</dbReference>
<dbReference type="EMBL" id="RVIJ01000010">
    <property type="protein sequence ID" value="MLW01062.1"/>
    <property type="molecule type" value="Genomic_DNA"/>
</dbReference>
<feature type="chain" id="PRO_5036310281" evidence="3">
    <location>
        <begin position="22"/>
        <end position="171"/>
    </location>
</feature>
<protein>
    <submittedName>
        <fullName evidence="12">Pathogen-specific membrane antigen</fullName>
    </submittedName>
    <submittedName>
        <fullName evidence="11">Sugar ABC transporter substrate-binding protein</fullName>
    </submittedName>
</protein>
<evidence type="ECO:0000256" key="1">
    <source>
        <dbReference type="ARBA" id="ARBA00010013"/>
    </source>
</evidence>
<dbReference type="Gene3D" id="2.60.40.2480">
    <property type="entry name" value="Periplasmic metal-binding protein Tp34-type"/>
    <property type="match status" value="1"/>
</dbReference>
<dbReference type="AlphaFoldDB" id="A0A1S0ZUL3"/>
<evidence type="ECO:0000313" key="5">
    <source>
        <dbReference type="EMBL" id="EBP4584890.1"/>
    </source>
</evidence>
<dbReference type="EMBL" id="RNKS01000013">
    <property type="protein sequence ID" value="MGD29052.1"/>
    <property type="molecule type" value="Genomic_DNA"/>
</dbReference>
<dbReference type="Proteomes" id="UP000885336">
    <property type="component" value="Unassembled WGS sequence"/>
</dbReference>
<dbReference type="InterPro" id="IPR038482">
    <property type="entry name" value="Tp34-type_sf"/>
</dbReference>
<evidence type="ECO:0000256" key="2">
    <source>
        <dbReference type="ARBA" id="ARBA00022729"/>
    </source>
</evidence>
<name>A0A1S0ZUL3_SALER</name>
<keyword evidence="2 3" id="KW-0732">Signal</keyword>
<dbReference type="EMBL" id="RSUV01000009">
    <property type="protein sequence ID" value="MIV44553.1"/>
    <property type="molecule type" value="Genomic_DNA"/>
</dbReference>
<reference evidence="4" key="3">
    <citation type="submission" date="2018-08" db="EMBL/GenBank/DDBJ databases">
        <authorList>
            <consortium name="GenomeTrakr network: Whole genome sequencing for foodborne pathogen traceback"/>
        </authorList>
    </citation>
    <scope>NUCLEOTIDE SEQUENCE [LARGE SCALE GENOMIC DNA]</scope>
    <source>
        <strain evidence="8">CFSAN048114</strain>
        <strain evidence="5">FDA00008842</strain>
        <strain evidence="7">FLUFL-1338</strain>
        <strain evidence="4">FLUFL-367</strain>
    </source>
</reference>
<evidence type="ECO:0000313" key="8">
    <source>
        <dbReference type="EMBL" id="MIV44553.1"/>
    </source>
</evidence>
<dbReference type="InterPro" id="IPR018470">
    <property type="entry name" value="Metal-bd_Tp34-typ"/>
</dbReference>
<dbReference type="EMBL" id="RUTY01000018">
    <property type="protein sequence ID" value="MLE31575.1"/>
    <property type="molecule type" value="Genomic_DNA"/>
</dbReference>
<dbReference type="Proteomes" id="UP000885392">
    <property type="component" value="Unassembled WGS sequence"/>
</dbReference>
<evidence type="ECO:0000313" key="11">
    <source>
        <dbReference type="EMBL" id="OHJ50539.1"/>
    </source>
</evidence>
<evidence type="ECO:0000313" key="9">
    <source>
        <dbReference type="EMBL" id="MLE31575.1"/>
    </source>
</evidence>
<evidence type="ECO:0000313" key="10">
    <source>
        <dbReference type="EMBL" id="MLW01062.1"/>
    </source>
</evidence>
<dbReference type="EMBL" id="MLTE01000012">
    <property type="protein sequence ID" value="OHJ50539.1"/>
    <property type="molecule type" value="Genomic_DNA"/>
</dbReference>
<dbReference type="PIRSF" id="PIRSF017018">
    <property type="entry name" value="Tp34"/>
    <property type="match status" value="1"/>
</dbReference>
<dbReference type="RefSeq" id="WP_023222311.1">
    <property type="nucleotide sequence ID" value="NZ_CP075140.1"/>
</dbReference>
<reference evidence="11" key="1">
    <citation type="submission" date="2016-09" db="EMBL/GenBank/DDBJ databases">
        <title>Whole genome sequencing of Salmonella enterica.</title>
        <authorList>
            <person name="Bell R."/>
        </authorList>
    </citation>
    <scope>NUCLEOTIDE SEQUENCE [LARGE SCALE GENOMIC DNA]</scope>
    <source>
        <strain evidence="11">CFSAN044929</strain>
    </source>
</reference>
<feature type="signal peptide" evidence="3">
    <location>
        <begin position="1"/>
        <end position="21"/>
    </location>
</feature>
<dbReference type="EMBL" id="RSMR01000074">
    <property type="protein sequence ID" value="MIK95184.1"/>
    <property type="molecule type" value="Genomic_DNA"/>
</dbReference>
<dbReference type="EMBL" id="UGWV01000002">
    <property type="protein sequence ID" value="SUF94101.1"/>
    <property type="molecule type" value="Genomic_DNA"/>
</dbReference>
<sequence>MKFSKSLLIVPAILFTSMAFAKEYPVGGPVVHEGMEIASSYLLGIKMSPHITSMIMGDDVIHLETDVHATQDNKWGFSQDEWIPYLSINYVMTKQGDKDFLEFGQLLPMVAKDGAHYAQSVKMQGPGTYTVKLKYSAPDEKGFLHHTDEETGTPDWFKPFVETFTFTYPQK</sequence>
<dbReference type="Proteomes" id="UP000839834">
    <property type="component" value="Unassembled WGS sequence"/>
</dbReference>
<evidence type="ECO:0000313" key="6">
    <source>
        <dbReference type="EMBL" id="MGD29052.1"/>
    </source>
</evidence>
<accession>A0A1S0ZUL3</accession>
<comment type="similarity">
    <text evidence="1">Belongs to the UPF0423 family.</text>
</comment>
<gene>
    <name evidence="12" type="primary">tpd</name>
    <name evidence="8" type="ORF">A7E06_13680</name>
    <name evidence="11" type="ORF">A7S51_17405</name>
    <name evidence="10" type="ORF">EAK82_12555</name>
    <name evidence="9" type="ORF">EBH50_16805</name>
    <name evidence="6" type="ORF">EE393_08595</name>
    <name evidence="7" type="ORF">KO51_27960</name>
    <name evidence="12" type="ORF">NCTC6385_00966</name>
    <name evidence="4" type="ORF">NL99_28765</name>
    <name evidence="5" type="ORF">VH79_17070</name>
</gene>
<evidence type="ECO:0000313" key="4">
    <source>
        <dbReference type="EMBL" id="EAA8668791.1"/>
    </source>
</evidence>
<dbReference type="Proteomes" id="UP000866740">
    <property type="component" value="Unassembled WGS sequence"/>
</dbReference>
<evidence type="ECO:0000313" key="13">
    <source>
        <dbReference type="Proteomes" id="UP000254463"/>
    </source>
</evidence>
<dbReference type="EMBL" id="AAGLUV010000010">
    <property type="protein sequence ID" value="EBP4584890.1"/>
    <property type="molecule type" value="Genomic_DNA"/>
</dbReference>
<reference evidence="9" key="4">
    <citation type="submission" date="2018-10" db="EMBL/GenBank/DDBJ databases">
        <authorList>
            <consortium name="PulseNet: The National Subtyping Network for Foodborne Disease Surveillance"/>
            <person name="Tarr C.L."/>
            <person name="Trees E."/>
            <person name="Katz L.S."/>
            <person name="Carleton-Romer H.A."/>
            <person name="Stroika S."/>
            <person name="Kucerova Z."/>
            <person name="Roache K.F."/>
            <person name="Sabol A.L."/>
            <person name="Besser J."/>
            <person name="Gerner-Smidt P."/>
        </authorList>
    </citation>
    <scope>NUCLEOTIDE SEQUENCE [LARGE SCALE GENOMIC DNA]</scope>
    <source>
        <strain evidence="10">PNUSAS038541</strain>
        <strain evidence="9">PNUSAS056479</strain>
        <strain evidence="6">PNUSAS058450</strain>
    </source>
</reference>
<reference evidence="12 13" key="2">
    <citation type="submission" date="2018-06" db="EMBL/GenBank/DDBJ databases">
        <authorList>
            <consortium name="Pathogen Informatics"/>
            <person name="Doyle S."/>
        </authorList>
    </citation>
    <scope>NUCLEOTIDE SEQUENCE [LARGE SCALE GENOMIC DNA]</scope>
    <source>
        <strain evidence="12 13">NCTC6385</strain>
    </source>
</reference>